<reference evidence="2" key="1">
    <citation type="submission" date="2020-05" db="EMBL/GenBank/DDBJ databases">
        <title>Mycena genomes resolve the evolution of fungal bioluminescence.</title>
        <authorList>
            <person name="Tsai I.J."/>
        </authorList>
    </citation>
    <scope>NUCLEOTIDE SEQUENCE</scope>
    <source>
        <strain evidence="2">CCC161011</strain>
    </source>
</reference>
<keyword evidence="3" id="KW-1185">Reference proteome</keyword>
<name>A0A8H6YTL8_9AGAR</name>
<organism evidence="2 3">
    <name type="scientific">Mycena venus</name>
    <dbReference type="NCBI Taxonomy" id="2733690"/>
    <lineage>
        <taxon>Eukaryota</taxon>
        <taxon>Fungi</taxon>
        <taxon>Dikarya</taxon>
        <taxon>Basidiomycota</taxon>
        <taxon>Agaricomycotina</taxon>
        <taxon>Agaricomycetes</taxon>
        <taxon>Agaricomycetidae</taxon>
        <taxon>Agaricales</taxon>
        <taxon>Marasmiineae</taxon>
        <taxon>Mycenaceae</taxon>
        <taxon>Mycena</taxon>
    </lineage>
</organism>
<keyword evidence="1" id="KW-0472">Membrane</keyword>
<evidence type="ECO:0000313" key="3">
    <source>
        <dbReference type="Proteomes" id="UP000620124"/>
    </source>
</evidence>
<protein>
    <submittedName>
        <fullName evidence="2">Uncharacterized protein</fullName>
    </submittedName>
</protein>
<comment type="caution">
    <text evidence="2">The sequence shown here is derived from an EMBL/GenBank/DDBJ whole genome shotgun (WGS) entry which is preliminary data.</text>
</comment>
<dbReference type="Proteomes" id="UP000620124">
    <property type="component" value="Unassembled WGS sequence"/>
</dbReference>
<dbReference type="AlphaFoldDB" id="A0A8H6YTL8"/>
<sequence>MIRGTATLDGLRQHVDVLVRLTRLSSLYASFSVSFYVLDTLKAARHAQEHLIVFLTAIPLARAWFFSPKARIHGYIAEPALLASFHQGSALSSLTPRGIFHALSYDVFSFYISLLPLFCPASAVAFGFCVQL</sequence>
<feature type="transmembrane region" description="Helical" evidence="1">
    <location>
        <begin position="108"/>
        <end position="130"/>
    </location>
</feature>
<gene>
    <name evidence="2" type="ORF">MVEN_00333600</name>
</gene>
<accession>A0A8H6YTL8</accession>
<evidence type="ECO:0000313" key="2">
    <source>
        <dbReference type="EMBL" id="KAF7364642.1"/>
    </source>
</evidence>
<proteinExistence type="predicted"/>
<keyword evidence="1" id="KW-1133">Transmembrane helix</keyword>
<evidence type="ECO:0000256" key="1">
    <source>
        <dbReference type="SAM" id="Phobius"/>
    </source>
</evidence>
<dbReference type="EMBL" id="JACAZI010000003">
    <property type="protein sequence ID" value="KAF7364642.1"/>
    <property type="molecule type" value="Genomic_DNA"/>
</dbReference>
<keyword evidence="1" id="KW-0812">Transmembrane</keyword>